<dbReference type="RefSeq" id="WP_062044328.1">
    <property type="nucleotide sequence ID" value="NZ_DF968183.1"/>
</dbReference>
<evidence type="ECO:0000313" key="5">
    <source>
        <dbReference type="EMBL" id="GAP44663.1"/>
    </source>
</evidence>
<evidence type="ECO:0000259" key="4">
    <source>
        <dbReference type="PROSITE" id="PS50110"/>
    </source>
</evidence>
<reference evidence="5" key="1">
    <citation type="journal article" date="2015" name="Genome Announc.">
        <title>Draft Genome Sequence of Bacteroidales Strain TBC1, a Novel Isolate from a Methanogenic Wastewater Treatment System.</title>
        <authorList>
            <person name="Tourlousse D.M."/>
            <person name="Matsuura N."/>
            <person name="Sun L."/>
            <person name="Toyonaga M."/>
            <person name="Kuroda K."/>
            <person name="Ohashi A."/>
            <person name="Cruz R."/>
            <person name="Yamaguchi T."/>
            <person name="Sekiguchi Y."/>
        </authorList>
    </citation>
    <scope>NUCLEOTIDE SEQUENCE [LARGE SCALE GENOMIC DNA]</scope>
    <source>
        <strain evidence="5">TBC1</strain>
    </source>
</reference>
<dbReference type="PANTHER" id="PTHR45339:SF1">
    <property type="entry name" value="HYBRID SIGNAL TRANSDUCTION HISTIDINE KINASE J"/>
    <property type="match status" value="1"/>
</dbReference>
<name>A0A0S7C1H4_9BACT</name>
<evidence type="ECO:0000256" key="3">
    <source>
        <dbReference type="PROSITE-ProRule" id="PRU00169"/>
    </source>
</evidence>
<dbReference type="Gene3D" id="3.40.50.2300">
    <property type="match status" value="1"/>
</dbReference>
<dbReference type="OrthoDB" id="9796457at2"/>
<dbReference type="InterPro" id="IPR001789">
    <property type="entry name" value="Sig_transdc_resp-reg_receiver"/>
</dbReference>
<dbReference type="CDD" id="cd17546">
    <property type="entry name" value="REC_hyHK_CKI1_RcsC-like"/>
    <property type="match status" value="1"/>
</dbReference>
<protein>
    <submittedName>
        <fullName evidence="5">CheY chemotaxis protein</fullName>
    </submittedName>
</protein>
<gene>
    <name evidence="5" type="ORF">TBC1_12473</name>
</gene>
<evidence type="ECO:0000256" key="2">
    <source>
        <dbReference type="ARBA" id="ARBA00023012"/>
    </source>
</evidence>
<dbReference type="InterPro" id="IPR011006">
    <property type="entry name" value="CheY-like_superfamily"/>
</dbReference>
<dbReference type="GO" id="GO:0000160">
    <property type="term" value="P:phosphorelay signal transduction system"/>
    <property type="evidence" value="ECO:0007669"/>
    <property type="project" value="UniProtKB-KW"/>
</dbReference>
<dbReference type="STRING" id="1678841.TBC1_12473"/>
<dbReference type="Proteomes" id="UP000053091">
    <property type="component" value="Unassembled WGS sequence"/>
</dbReference>
<feature type="modified residue" description="4-aspartylphosphate" evidence="3">
    <location>
        <position position="74"/>
    </location>
</feature>
<dbReference type="SMART" id="SM00448">
    <property type="entry name" value="REC"/>
    <property type="match status" value="1"/>
</dbReference>
<keyword evidence="6" id="KW-1185">Reference proteome</keyword>
<proteinExistence type="predicted"/>
<dbReference type="PANTHER" id="PTHR45339">
    <property type="entry name" value="HYBRID SIGNAL TRANSDUCTION HISTIDINE KINASE J"/>
    <property type="match status" value="1"/>
</dbReference>
<organism evidence="5">
    <name type="scientific">Lentimicrobium saccharophilum</name>
    <dbReference type="NCBI Taxonomy" id="1678841"/>
    <lineage>
        <taxon>Bacteria</taxon>
        <taxon>Pseudomonadati</taxon>
        <taxon>Bacteroidota</taxon>
        <taxon>Bacteroidia</taxon>
        <taxon>Bacteroidales</taxon>
        <taxon>Lentimicrobiaceae</taxon>
        <taxon>Lentimicrobium</taxon>
    </lineage>
</organism>
<dbReference type="Pfam" id="PF00072">
    <property type="entry name" value="Response_reg"/>
    <property type="match status" value="1"/>
</dbReference>
<dbReference type="PROSITE" id="PS50110">
    <property type="entry name" value="RESPONSE_REGULATORY"/>
    <property type="match status" value="1"/>
</dbReference>
<dbReference type="AlphaFoldDB" id="A0A0S7C1H4"/>
<feature type="domain" description="Response regulatory" evidence="4">
    <location>
        <begin position="24"/>
        <end position="139"/>
    </location>
</feature>
<accession>A0A0S7C1H4</accession>
<sequence>MRELLFTDFSSSSAGKIYNWAGKTILIAEDTDCSFLYLKTVLRNTAASILWASTGQEAINLVREHKEIDVILMDINMPGISGFEATVGIHSIRPSIPVIAQTAYVHDNEVELCYASGCIDYIPKPIDKNLLLEKLSVFLGAGVPKPQKEISG</sequence>
<evidence type="ECO:0000313" key="6">
    <source>
        <dbReference type="Proteomes" id="UP000053091"/>
    </source>
</evidence>
<dbReference type="SUPFAM" id="SSF52172">
    <property type="entry name" value="CheY-like"/>
    <property type="match status" value="1"/>
</dbReference>
<evidence type="ECO:0000256" key="1">
    <source>
        <dbReference type="ARBA" id="ARBA00022553"/>
    </source>
</evidence>
<dbReference type="EMBL" id="DF968183">
    <property type="protein sequence ID" value="GAP44663.1"/>
    <property type="molecule type" value="Genomic_DNA"/>
</dbReference>
<keyword evidence="1 3" id="KW-0597">Phosphoprotein</keyword>
<keyword evidence="2" id="KW-0902">Two-component regulatory system</keyword>